<feature type="region of interest" description="Disordered" evidence="2">
    <location>
        <begin position="571"/>
        <end position="710"/>
    </location>
</feature>
<name>A0A9P4Z3T2_9HYPO</name>
<dbReference type="Gene3D" id="1.25.40.60">
    <property type="match status" value="1"/>
</dbReference>
<dbReference type="Gene3D" id="3.40.50.2060">
    <property type="match status" value="1"/>
</dbReference>
<evidence type="ECO:0000256" key="2">
    <source>
        <dbReference type="SAM" id="MobiDB-lite"/>
    </source>
</evidence>
<comment type="similarity">
    <text evidence="1">Belongs to the STXBP/unc-18/SEC1 family.</text>
</comment>
<evidence type="ECO:0000313" key="4">
    <source>
        <dbReference type="Proteomes" id="UP000749293"/>
    </source>
</evidence>
<gene>
    <name evidence="3" type="ORF">GMORB2_0674</name>
</gene>
<dbReference type="Gene3D" id="3.40.50.1910">
    <property type="match status" value="1"/>
</dbReference>
<dbReference type="PANTHER" id="PTHR11679">
    <property type="entry name" value="VESICLE PROTEIN SORTING-ASSOCIATED"/>
    <property type="match status" value="1"/>
</dbReference>
<dbReference type="RefSeq" id="XP_035325589.1">
    <property type="nucleotide sequence ID" value="XM_035462659.1"/>
</dbReference>
<reference evidence="3" key="1">
    <citation type="submission" date="2020-03" db="EMBL/GenBank/DDBJ databases">
        <title>Site-based positive gene gene selection in Geosmithia morbida across the United States reveals a broad range of putative effectors and factors for local host and environmental adapation.</title>
        <authorList>
            <person name="Onufrak A."/>
            <person name="Murdoch R.W."/>
            <person name="Gazis R."/>
            <person name="Huff M."/>
            <person name="Staton M."/>
            <person name="Klingeman W."/>
            <person name="Hadziabdic D."/>
        </authorList>
    </citation>
    <scope>NUCLEOTIDE SEQUENCE</scope>
    <source>
        <strain evidence="3">1262</strain>
    </source>
</reference>
<dbReference type="GO" id="GO:0016192">
    <property type="term" value="P:vesicle-mediated transport"/>
    <property type="evidence" value="ECO:0007669"/>
    <property type="project" value="InterPro"/>
</dbReference>
<dbReference type="Pfam" id="PF00995">
    <property type="entry name" value="Sec1"/>
    <property type="match status" value="1"/>
</dbReference>
<feature type="compositionally biased region" description="Basic residues" evidence="2">
    <location>
        <begin position="697"/>
        <end position="710"/>
    </location>
</feature>
<dbReference type="InterPro" id="IPR027482">
    <property type="entry name" value="Sec1-like_dom2"/>
</dbReference>
<keyword evidence="4" id="KW-1185">Reference proteome</keyword>
<dbReference type="EMBL" id="JAANYQ010000001">
    <property type="protein sequence ID" value="KAF4126937.1"/>
    <property type="molecule type" value="Genomic_DNA"/>
</dbReference>
<dbReference type="InterPro" id="IPR036045">
    <property type="entry name" value="Sec1-like_sf"/>
</dbReference>
<dbReference type="GeneID" id="55966904"/>
<dbReference type="Gene3D" id="3.90.830.10">
    <property type="entry name" value="Syntaxin Binding Protein 1, Chain A, domain 2"/>
    <property type="match status" value="1"/>
</dbReference>
<dbReference type="AlphaFoldDB" id="A0A9P4Z3T2"/>
<evidence type="ECO:0000256" key="1">
    <source>
        <dbReference type="ARBA" id="ARBA00009884"/>
    </source>
</evidence>
<feature type="compositionally biased region" description="Low complexity" evidence="2">
    <location>
        <begin position="672"/>
        <end position="682"/>
    </location>
</feature>
<dbReference type="InterPro" id="IPR001619">
    <property type="entry name" value="Sec1-like"/>
</dbReference>
<feature type="compositionally biased region" description="Pro residues" evidence="2">
    <location>
        <begin position="591"/>
        <end position="609"/>
    </location>
</feature>
<dbReference type="OrthoDB" id="2228at2759"/>
<evidence type="ECO:0000313" key="3">
    <source>
        <dbReference type="EMBL" id="KAF4126937.1"/>
    </source>
</evidence>
<proteinExistence type="inferred from homology"/>
<protein>
    <submittedName>
        <fullName evidence="3">Syntaxin-binding protein 1</fullName>
    </submittedName>
</protein>
<comment type="caution">
    <text evidence="3">The sequence shown here is derived from an EMBL/GenBank/DDBJ whole genome shotgun (WGS) entry which is preliminary data.</text>
</comment>
<organism evidence="3 4">
    <name type="scientific">Geosmithia morbida</name>
    <dbReference type="NCBI Taxonomy" id="1094350"/>
    <lineage>
        <taxon>Eukaryota</taxon>
        <taxon>Fungi</taxon>
        <taxon>Dikarya</taxon>
        <taxon>Ascomycota</taxon>
        <taxon>Pezizomycotina</taxon>
        <taxon>Sordariomycetes</taxon>
        <taxon>Hypocreomycetidae</taxon>
        <taxon>Hypocreales</taxon>
        <taxon>Bionectriaceae</taxon>
        <taxon>Geosmithia</taxon>
    </lineage>
</organism>
<dbReference type="InterPro" id="IPR043154">
    <property type="entry name" value="Sec-1-like_dom1"/>
</dbReference>
<sequence>MGLSVIHEQGEAIERIEDRRERNPDMDAIYILSPEPHIVDCLLADFEARRYRSAYLVWTTLIKADLRRKIDDFPGVRSFRASTKTLFIDFYPRESHVVTFRDPWSFPSLYHRECDSLVAAHLKTMAQKIAGVCITLGEYPKVRYYKPRDPTWDAAVLCTHLANFVQQELDMYAQWNADFPPATTRPQATLVITDRSMDPVAPLVHEFTYQAMAHDLLPIKEGDKITYTTVINKGTDDEEEKNMELSDRDKLWVDNRHQHMKDMVTKLQDDIRKFIQQNPHFANEDTETTNLNTIRDMLSGLPQFQEMRDAYSLHLSMAQECTTIFSQHNLPDIAMSEQTMATGLDEDNRKPKNVLDEVVRLLDEPTTTPPDRLRLIILFALYREGVIMEDVKRLLAHAGLPQQDGDALQGLEMLGARAIRQNVKDVKQPRHVLFPKDPKAVQPDEEVNSLSRFDPTLKPLLDTLTRGSLDQTDFPYVKPPLDPNEDLLLAQGGSLRAGRPNWAAAGRRAPENRHRIFVFMAGGATHSESRTCYEVGAERNRDIVLITSHMITPQLYVRQLSDLCRSRRQLDLPVDRPRQRAPAHLFERPKPPPQQLPSGPGPGQGPRPGQPMGGAGLPSQPQQRMGGPSPHQRPPPSRGGSSQAAPSSGRMAPPPTQQMGNMSLGSNGGGHPSHPSHQQQPSTASSQNSRTDEGKLHKEKKRRNFLGMKK</sequence>
<dbReference type="Proteomes" id="UP000749293">
    <property type="component" value="Unassembled WGS sequence"/>
</dbReference>
<dbReference type="SUPFAM" id="SSF56815">
    <property type="entry name" value="Sec1/munc18-like (SM) proteins"/>
    <property type="match status" value="1"/>
</dbReference>
<dbReference type="InterPro" id="IPR043127">
    <property type="entry name" value="Sec-1-like_dom3a"/>
</dbReference>
<accession>A0A9P4Z3T2</accession>